<dbReference type="EMBL" id="AFPU01000001">
    <property type="protein sequence ID" value="EGP93637.1"/>
    <property type="molecule type" value="Genomic_DNA"/>
</dbReference>
<feature type="transmembrane region" description="Helical" evidence="1">
    <location>
        <begin position="42"/>
        <end position="61"/>
    </location>
</feature>
<dbReference type="AlphaFoldDB" id="F9CWI5"/>
<evidence type="ECO:0000313" key="2">
    <source>
        <dbReference type="EMBL" id="EGP93637.1"/>
    </source>
</evidence>
<feature type="transmembrane region" description="Helical" evidence="1">
    <location>
        <begin position="12"/>
        <end position="30"/>
    </location>
</feature>
<name>F9CWI5_9ARCH</name>
<keyword evidence="1" id="KW-0812">Transmembrane</keyword>
<proteinExistence type="predicted"/>
<evidence type="ECO:0000256" key="1">
    <source>
        <dbReference type="SAM" id="Phobius"/>
    </source>
</evidence>
<keyword evidence="1" id="KW-1133">Transmembrane helix</keyword>
<keyword evidence="1" id="KW-0472">Membrane</keyword>
<accession>F9CWI5</accession>
<dbReference type="STRING" id="1001994.MY1_0875"/>
<comment type="caution">
    <text evidence="2">The sequence shown here is derived from an EMBL/GenBank/DDBJ whole genome shotgun (WGS) entry which is preliminary data.</text>
</comment>
<dbReference type="RefSeq" id="WP_007550438.1">
    <property type="nucleotide sequence ID" value="NZ_AFPU01000001.1"/>
</dbReference>
<dbReference type="Proteomes" id="UP000004440">
    <property type="component" value="Unassembled WGS sequence"/>
</dbReference>
<evidence type="ECO:0000313" key="3">
    <source>
        <dbReference type="Proteomes" id="UP000004440"/>
    </source>
</evidence>
<gene>
    <name evidence="2" type="ORF">MY1_0875</name>
</gene>
<protein>
    <submittedName>
        <fullName evidence="2">Uncharacterized protein</fullName>
    </submittedName>
</protein>
<reference evidence="2 3" key="1">
    <citation type="journal article" date="2011" name="J. Bacteriol.">
        <title>Genome Sequence of an Ammonia-Oxidizing Soil Archaeon, "Candidatus Nitrosoarchaeum koreensis" MY1.</title>
        <authorList>
            <person name="Kim B.K."/>
            <person name="Jung M.Y."/>
            <person name="Yu D.S."/>
            <person name="Park S.J."/>
            <person name="Oh T.K."/>
            <person name="Rhee S.K."/>
            <person name="Kim J.F."/>
        </authorList>
    </citation>
    <scope>NUCLEOTIDE SEQUENCE [LARGE SCALE GENOMIC DNA]</scope>
    <source>
        <strain evidence="2 3">MY1</strain>
    </source>
</reference>
<dbReference type="GeneID" id="56063226"/>
<organism evidence="2 3">
    <name type="scientific">Nitrosarchaeum koreense MY1</name>
    <dbReference type="NCBI Taxonomy" id="1001994"/>
    <lineage>
        <taxon>Archaea</taxon>
        <taxon>Nitrososphaerota</taxon>
        <taxon>Nitrososphaeria</taxon>
        <taxon>Nitrosopumilales</taxon>
        <taxon>Nitrosopumilaceae</taxon>
        <taxon>Nitrosarchaeum</taxon>
    </lineage>
</organism>
<dbReference type="OrthoDB" id="10600at2157"/>
<keyword evidence="3" id="KW-1185">Reference proteome</keyword>
<sequence length="74" mass="8394">MENIKSRSNGWYVLPIFLGWIGGLIAYFILRRDDPRKAKNCLYLGIILGIVGLILNIIIIAQMPEFTPTFNANI</sequence>